<feature type="transmembrane region" description="Helical" evidence="2">
    <location>
        <begin position="131"/>
        <end position="153"/>
    </location>
</feature>
<reference evidence="4" key="1">
    <citation type="journal article" date="2017" name="Nat. Commun.">
        <title>The North American bullfrog draft genome provides insight into hormonal regulation of long noncoding RNA.</title>
        <authorList>
            <person name="Hammond S.A."/>
            <person name="Warren R.L."/>
            <person name="Vandervalk B.P."/>
            <person name="Kucuk E."/>
            <person name="Khan H."/>
            <person name="Gibb E.A."/>
            <person name="Pandoh P."/>
            <person name="Kirk H."/>
            <person name="Zhao Y."/>
            <person name="Jones M."/>
            <person name="Mungall A.J."/>
            <person name="Coope R."/>
            <person name="Pleasance S."/>
            <person name="Moore R.A."/>
            <person name="Holt R.A."/>
            <person name="Round J.M."/>
            <person name="Ohora S."/>
            <person name="Walle B.V."/>
            <person name="Veldhoen N."/>
            <person name="Helbing C.C."/>
            <person name="Birol I."/>
        </authorList>
    </citation>
    <scope>NUCLEOTIDE SEQUENCE [LARGE SCALE GENOMIC DNA]</scope>
</reference>
<feature type="transmembrane region" description="Helical" evidence="2">
    <location>
        <begin position="258"/>
        <end position="276"/>
    </location>
</feature>
<comment type="similarity">
    <text evidence="1">Belongs to the multi antimicrobial extrusion (MATE) (TC 2.A.66.1) family.</text>
</comment>
<proteinExistence type="inferred from homology"/>
<dbReference type="EMBL" id="KV924435">
    <property type="protein sequence ID" value="PIO38733.1"/>
    <property type="molecule type" value="Genomic_DNA"/>
</dbReference>
<protein>
    <recommendedName>
        <fullName evidence="5">Multidrug and toxin extrusion protein</fullName>
    </recommendedName>
</protein>
<dbReference type="GO" id="GO:0042910">
    <property type="term" value="F:xenobiotic transmembrane transporter activity"/>
    <property type="evidence" value="ECO:0007669"/>
    <property type="project" value="InterPro"/>
</dbReference>
<dbReference type="InterPro" id="IPR002528">
    <property type="entry name" value="MATE_fam"/>
</dbReference>
<dbReference type="OrthoDB" id="2126698at2759"/>
<keyword evidence="2" id="KW-1133">Transmembrane helix</keyword>
<organism evidence="3 4">
    <name type="scientific">Aquarana catesbeiana</name>
    <name type="common">American bullfrog</name>
    <name type="synonym">Rana catesbeiana</name>
    <dbReference type="NCBI Taxonomy" id="8400"/>
    <lineage>
        <taxon>Eukaryota</taxon>
        <taxon>Metazoa</taxon>
        <taxon>Chordata</taxon>
        <taxon>Craniata</taxon>
        <taxon>Vertebrata</taxon>
        <taxon>Euteleostomi</taxon>
        <taxon>Amphibia</taxon>
        <taxon>Batrachia</taxon>
        <taxon>Anura</taxon>
        <taxon>Neobatrachia</taxon>
        <taxon>Ranoidea</taxon>
        <taxon>Ranidae</taxon>
        <taxon>Aquarana</taxon>
    </lineage>
</organism>
<feature type="transmembrane region" description="Helical" evidence="2">
    <location>
        <begin position="33"/>
        <end position="53"/>
    </location>
</feature>
<evidence type="ECO:0000313" key="3">
    <source>
        <dbReference type="EMBL" id="PIO38733.1"/>
    </source>
</evidence>
<dbReference type="GO" id="GO:0016020">
    <property type="term" value="C:membrane"/>
    <property type="evidence" value="ECO:0007669"/>
    <property type="project" value="InterPro"/>
</dbReference>
<keyword evidence="2" id="KW-0812">Transmembrane</keyword>
<name>A0A2G9SGW0_AQUCT</name>
<evidence type="ECO:0008006" key="5">
    <source>
        <dbReference type="Google" id="ProtNLM"/>
    </source>
</evidence>
<keyword evidence="4" id="KW-1185">Reference proteome</keyword>
<evidence type="ECO:0000313" key="4">
    <source>
        <dbReference type="Proteomes" id="UP000228934"/>
    </source>
</evidence>
<dbReference type="Proteomes" id="UP000228934">
    <property type="component" value="Unassembled WGS sequence"/>
</dbReference>
<accession>A0A2G9SGW0</accession>
<feature type="transmembrane region" description="Helical" evidence="2">
    <location>
        <begin position="106"/>
        <end position="125"/>
    </location>
</feature>
<sequence length="279" mass="29981">LQVAVGLSVAANVRIGNALGAGNVEQAKTSCKVVLVCIVFCSLVSGSLLAGLKDVIAYMFTSDREIVTLVSKLMLLFVPFHLCDAIAGTCSGILRGTGKQKIGAVTNAVGYYLVGLPIGITLMFAAKLGVIGLWIGMIFPVFMQASFFVVYVLRMNWDKVCQEVCSDSSRSEIRERKSCIQHLSGGIFHHRVWRSDVQSCYTGYSAVEQDVTGSVIVPDVGFSHTEHLVLEDDSSLEAVNVVGEVLSTKQLILRRGPVVFLAVIILLIGVTVRLLTGNG</sequence>
<evidence type="ECO:0000256" key="1">
    <source>
        <dbReference type="ARBA" id="ARBA00010199"/>
    </source>
</evidence>
<feature type="transmembrane region" description="Helical" evidence="2">
    <location>
        <begin position="73"/>
        <end position="94"/>
    </location>
</feature>
<dbReference type="AlphaFoldDB" id="A0A2G9SGW0"/>
<keyword evidence="2" id="KW-0472">Membrane</keyword>
<dbReference type="GO" id="GO:0015297">
    <property type="term" value="F:antiporter activity"/>
    <property type="evidence" value="ECO:0007669"/>
    <property type="project" value="InterPro"/>
</dbReference>
<gene>
    <name evidence="3" type="ORF">AB205_0149550</name>
</gene>
<dbReference type="Pfam" id="PF01554">
    <property type="entry name" value="MatE"/>
    <property type="match status" value="1"/>
</dbReference>
<dbReference type="PANTHER" id="PTHR11206">
    <property type="entry name" value="MULTIDRUG RESISTANCE PROTEIN"/>
    <property type="match status" value="1"/>
</dbReference>
<evidence type="ECO:0000256" key="2">
    <source>
        <dbReference type="SAM" id="Phobius"/>
    </source>
</evidence>
<feature type="non-terminal residue" evidence="3">
    <location>
        <position position="1"/>
    </location>
</feature>